<dbReference type="EMBL" id="WTPW01000980">
    <property type="protein sequence ID" value="KAF0465065.1"/>
    <property type="molecule type" value="Genomic_DNA"/>
</dbReference>
<keyword evidence="2" id="KW-0808">Transferase</keyword>
<sequence>MKHIIQNTLIFLQDLETKSYYAVLEYVNNGNLHDYLSEHKDLNWIQRIQISKDIASGLEYLHNNVGMIHRNLNTKTVLIHMGKAKISNPVFSELSIDTSPSLSLQGWMIAFIDVELLKDLNSTFTAASDIYSLGFVMWSISSGKFPFENFTSQIDLVKRIISENFRENPVNGTPKAYLDLYQKCWRSNSKERISAQEVYTQLEIMLHDKSLNVDGDTYTMLESIYP</sequence>
<dbReference type="PROSITE" id="PS50011">
    <property type="entry name" value="PROTEIN_KINASE_DOM"/>
    <property type="match status" value="1"/>
</dbReference>
<accession>A0A8H3XIM8</accession>
<evidence type="ECO:0000313" key="3">
    <source>
        <dbReference type="Proteomes" id="UP000439903"/>
    </source>
</evidence>
<reference evidence="2 3" key="1">
    <citation type="journal article" date="2019" name="Environ. Microbiol.">
        <title>At the nexus of three kingdoms: the genome of the mycorrhizal fungus Gigaspora margarita provides insights into plant, endobacterial and fungal interactions.</title>
        <authorList>
            <person name="Venice F."/>
            <person name="Ghignone S."/>
            <person name="Salvioli di Fossalunga A."/>
            <person name="Amselem J."/>
            <person name="Novero M."/>
            <person name="Xianan X."/>
            <person name="Sedzielewska Toro K."/>
            <person name="Morin E."/>
            <person name="Lipzen A."/>
            <person name="Grigoriev I.V."/>
            <person name="Henrissat B."/>
            <person name="Martin F.M."/>
            <person name="Bonfante P."/>
        </authorList>
    </citation>
    <scope>NUCLEOTIDE SEQUENCE [LARGE SCALE GENOMIC DNA]</scope>
    <source>
        <strain evidence="2 3">BEG34</strain>
    </source>
</reference>
<proteinExistence type="predicted"/>
<dbReference type="InterPro" id="IPR001245">
    <property type="entry name" value="Ser-Thr/Tyr_kinase_cat_dom"/>
</dbReference>
<dbReference type="Pfam" id="PF07714">
    <property type="entry name" value="PK_Tyr_Ser-Thr"/>
    <property type="match status" value="1"/>
</dbReference>
<organism evidence="2 3">
    <name type="scientific">Gigaspora margarita</name>
    <dbReference type="NCBI Taxonomy" id="4874"/>
    <lineage>
        <taxon>Eukaryota</taxon>
        <taxon>Fungi</taxon>
        <taxon>Fungi incertae sedis</taxon>
        <taxon>Mucoromycota</taxon>
        <taxon>Glomeromycotina</taxon>
        <taxon>Glomeromycetes</taxon>
        <taxon>Diversisporales</taxon>
        <taxon>Gigasporaceae</taxon>
        <taxon>Gigaspora</taxon>
    </lineage>
</organism>
<evidence type="ECO:0000259" key="1">
    <source>
        <dbReference type="PROSITE" id="PS50011"/>
    </source>
</evidence>
<dbReference type="PANTHER" id="PTHR44329">
    <property type="entry name" value="SERINE/THREONINE-PROTEIN KINASE TNNI3K-RELATED"/>
    <property type="match status" value="1"/>
</dbReference>
<dbReference type="GO" id="GO:0004674">
    <property type="term" value="F:protein serine/threonine kinase activity"/>
    <property type="evidence" value="ECO:0007669"/>
    <property type="project" value="TreeGrafter"/>
</dbReference>
<name>A0A8H3XIM8_GIGMA</name>
<protein>
    <submittedName>
        <fullName evidence="2">Kinase-like protein</fullName>
    </submittedName>
</protein>
<evidence type="ECO:0000313" key="2">
    <source>
        <dbReference type="EMBL" id="KAF0465065.1"/>
    </source>
</evidence>
<dbReference type="Proteomes" id="UP000439903">
    <property type="component" value="Unassembled WGS sequence"/>
</dbReference>
<dbReference type="GO" id="GO:0005524">
    <property type="term" value="F:ATP binding"/>
    <property type="evidence" value="ECO:0007669"/>
    <property type="project" value="InterPro"/>
</dbReference>
<dbReference type="PIRSF" id="PIRSF000654">
    <property type="entry name" value="Integrin-linked_kinase"/>
    <property type="match status" value="1"/>
</dbReference>
<dbReference type="InterPro" id="IPR051681">
    <property type="entry name" value="Ser/Thr_Kinases-Pseudokinases"/>
</dbReference>
<dbReference type="OrthoDB" id="2353542at2759"/>
<comment type="caution">
    <text evidence="2">The sequence shown here is derived from an EMBL/GenBank/DDBJ whole genome shotgun (WGS) entry which is preliminary data.</text>
</comment>
<feature type="domain" description="Protein kinase" evidence="1">
    <location>
        <begin position="1"/>
        <end position="206"/>
    </location>
</feature>
<dbReference type="InterPro" id="IPR000719">
    <property type="entry name" value="Prot_kinase_dom"/>
</dbReference>
<dbReference type="AlphaFoldDB" id="A0A8H3XIM8"/>
<keyword evidence="2" id="KW-0418">Kinase</keyword>
<dbReference type="InterPro" id="IPR011009">
    <property type="entry name" value="Kinase-like_dom_sf"/>
</dbReference>
<dbReference type="Gene3D" id="1.10.510.10">
    <property type="entry name" value="Transferase(Phosphotransferase) domain 1"/>
    <property type="match status" value="1"/>
</dbReference>
<keyword evidence="3" id="KW-1185">Reference proteome</keyword>
<gene>
    <name evidence="2" type="ORF">F8M41_026334</name>
</gene>
<dbReference type="SUPFAM" id="SSF56112">
    <property type="entry name" value="Protein kinase-like (PK-like)"/>
    <property type="match status" value="1"/>
</dbReference>